<dbReference type="InterPro" id="IPR041413">
    <property type="entry name" value="MLTR_LBD"/>
</dbReference>
<dbReference type="InterPro" id="IPR001387">
    <property type="entry name" value="Cro/C1-type_HTH"/>
</dbReference>
<dbReference type="Gene3D" id="3.30.450.180">
    <property type="match status" value="1"/>
</dbReference>
<evidence type="ECO:0000259" key="1">
    <source>
        <dbReference type="SMART" id="SM00530"/>
    </source>
</evidence>
<proteinExistence type="predicted"/>
<reference evidence="2 3" key="1">
    <citation type="submission" date="2024-09" db="EMBL/GenBank/DDBJ databases">
        <authorList>
            <person name="Sun Q."/>
            <person name="Mori K."/>
        </authorList>
    </citation>
    <scope>NUCLEOTIDE SEQUENCE [LARGE SCALE GENOMIC DNA]</scope>
    <source>
        <strain evidence="2 3">TISTR 2452</strain>
    </source>
</reference>
<dbReference type="Gene3D" id="1.10.260.40">
    <property type="entry name" value="lambda repressor-like DNA-binding domains"/>
    <property type="match status" value="1"/>
</dbReference>
<protein>
    <submittedName>
        <fullName evidence="2">Helix-turn-helix transcriptional regulator</fullName>
    </submittedName>
</protein>
<evidence type="ECO:0000313" key="2">
    <source>
        <dbReference type="EMBL" id="MFB9328062.1"/>
    </source>
</evidence>
<dbReference type="Pfam" id="PF17765">
    <property type="entry name" value="MLTR_LBD"/>
    <property type="match status" value="1"/>
</dbReference>
<gene>
    <name evidence="2" type="ORF">ACFFSY_19215</name>
</gene>
<comment type="caution">
    <text evidence="2">The sequence shown here is derived from an EMBL/GenBank/DDBJ whole genome shotgun (WGS) entry which is preliminary data.</text>
</comment>
<dbReference type="PANTHER" id="PTHR35010">
    <property type="entry name" value="BLL4672 PROTEIN-RELATED"/>
    <property type="match status" value="1"/>
</dbReference>
<dbReference type="InterPro" id="IPR010982">
    <property type="entry name" value="Lambda_DNA-bd_dom_sf"/>
</dbReference>
<dbReference type="Pfam" id="PF13560">
    <property type="entry name" value="HTH_31"/>
    <property type="match status" value="1"/>
</dbReference>
<feature type="domain" description="HTH cro/C1-type" evidence="1">
    <location>
        <begin position="14"/>
        <end position="87"/>
    </location>
</feature>
<name>A0ABV5KS58_9BACL</name>
<organism evidence="2 3">
    <name type="scientific">Paenibacillus aurantiacus</name>
    <dbReference type="NCBI Taxonomy" id="1936118"/>
    <lineage>
        <taxon>Bacteria</taxon>
        <taxon>Bacillati</taxon>
        <taxon>Bacillota</taxon>
        <taxon>Bacilli</taxon>
        <taxon>Bacillales</taxon>
        <taxon>Paenibacillaceae</taxon>
        <taxon>Paenibacillus</taxon>
    </lineage>
</organism>
<dbReference type="SMART" id="SM00530">
    <property type="entry name" value="HTH_XRE"/>
    <property type="match status" value="1"/>
</dbReference>
<sequence length="280" mass="32285">MALDNQKNKILGQFLKSRRERLNPERIEMASRFGRRRTPGLRREEVAHLAGVSITWYTWLEQGRVAFVSREVIDSVSRALQLTAEEYAHLLRLANYEGIAEAAPEPVNVNPELHALIGQLDYPSIIANHRTEVLAYNRMATEIIADFDAMPPQERVMTRILFADPRLNEQLVNREEIRDYTIGVFRMNHDQKPDDLWFDAFVREMCLKSVEFEQKWRLHDVQQKKAMLFTLDHPGAGLLHFQLNSFSNINGNPDLHCCIFTPVAGTDTAHKLAAMQHSPR</sequence>
<evidence type="ECO:0000313" key="3">
    <source>
        <dbReference type="Proteomes" id="UP001589747"/>
    </source>
</evidence>
<dbReference type="CDD" id="cd00093">
    <property type="entry name" value="HTH_XRE"/>
    <property type="match status" value="1"/>
</dbReference>
<keyword evidence="3" id="KW-1185">Reference proteome</keyword>
<dbReference type="RefSeq" id="WP_377497007.1">
    <property type="nucleotide sequence ID" value="NZ_JBHMDO010000033.1"/>
</dbReference>
<dbReference type="SUPFAM" id="SSF47413">
    <property type="entry name" value="lambda repressor-like DNA-binding domains"/>
    <property type="match status" value="1"/>
</dbReference>
<dbReference type="Proteomes" id="UP001589747">
    <property type="component" value="Unassembled WGS sequence"/>
</dbReference>
<dbReference type="EMBL" id="JBHMDO010000033">
    <property type="protein sequence ID" value="MFB9328062.1"/>
    <property type="molecule type" value="Genomic_DNA"/>
</dbReference>
<accession>A0ABV5KS58</accession>